<evidence type="ECO:0000256" key="3">
    <source>
        <dbReference type="ARBA" id="ARBA00022630"/>
    </source>
</evidence>
<dbReference type="GO" id="GO:0004368">
    <property type="term" value="F:glycerol-3-phosphate dehydrogenase (quinone) activity"/>
    <property type="evidence" value="ECO:0007669"/>
    <property type="project" value="UniProtKB-EC"/>
</dbReference>
<keyword evidence="5" id="KW-0274">FAD</keyword>
<organism evidence="10 11">
    <name type="scientific">Actinocatenispora thailandica</name>
    <dbReference type="NCBI Taxonomy" id="227318"/>
    <lineage>
        <taxon>Bacteria</taxon>
        <taxon>Bacillati</taxon>
        <taxon>Actinomycetota</taxon>
        <taxon>Actinomycetes</taxon>
        <taxon>Micromonosporales</taxon>
        <taxon>Micromonosporaceae</taxon>
        <taxon>Actinocatenispora</taxon>
    </lineage>
</organism>
<dbReference type="InterPro" id="IPR000447">
    <property type="entry name" value="G3P_DH_FAD-dep"/>
</dbReference>
<dbReference type="AlphaFoldDB" id="A0A7R7DN61"/>
<sequence>MSTETFRAGAVAREAPRSWLSAARRDRDLARLAAGGTLDVLVVGGGVVGAGVALDAASRGLSVALLERDDLAAGTSSASSKLVHGGLRYLAAGDVPLAWESAAERHILMQTVAPHLVRSLPFVTPYGPGFVSPRGALATVGTHLADLLRRAARTPGHRLPAPRRVDAATAASLAPALRRDGLAGAVQHWDGQLYDDARLVVALARTAALHGAAILTRCAVESIDAGLVTGVDRRGGGRFELRARVVINAAGVWAGRLDPTIRLRPSKGTHLVVRAGTLGLPRAGLNVAVPGEHNRYLIALPEPNGTVYVGLTDDPVDGPVPDRCEPAERDVDYLLGVLSTALDRPLSRADVVGSYAGMRPLVDDGAHPQAGTADLSRRHVVADNGDRLVTVVGGKLTTYRRMAADAVDLAVRAYQLPGDPYGSTDRLPLVGAAPTDRLGTVRAPRRLIARYGTEAPQVAALADADPRLLEPIADGVPVLGVELAFGVLAEGAVDADDLLRRRTRCALVADWYAAAGPAARAAFG</sequence>
<evidence type="ECO:0000256" key="7">
    <source>
        <dbReference type="RuleBase" id="RU361217"/>
    </source>
</evidence>
<dbReference type="Gene3D" id="3.30.9.10">
    <property type="entry name" value="D-Amino Acid Oxidase, subunit A, domain 2"/>
    <property type="match status" value="1"/>
</dbReference>
<comment type="catalytic activity">
    <reaction evidence="7">
        <text>a quinone + sn-glycerol 3-phosphate = dihydroxyacetone phosphate + a quinol</text>
        <dbReference type="Rhea" id="RHEA:18977"/>
        <dbReference type="ChEBI" id="CHEBI:24646"/>
        <dbReference type="ChEBI" id="CHEBI:57597"/>
        <dbReference type="ChEBI" id="CHEBI:57642"/>
        <dbReference type="ChEBI" id="CHEBI:132124"/>
        <dbReference type="EC" id="1.1.5.3"/>
    </reaction>
</comment>
<protein>
    <recommendedName>
        <fullName evidence="7">Glycerol-3-phosphate dehydrogenase</fullName>
        <ecNumber evidence="7">1.1.5.3</ecNumber>
    </recommendedName>
</protein>
<dbReference type="EMBL" id="AP023355">
    <property type="protein sequence ID" value="BCJ34824.1"/>
    <property type="molecule type" value="Genomic_DNA"/>
</dbReference>
<name>A0A7R7DN61_9ACTN</name>
<dbReference type="GO" id="GO:0006071">
    <property type="term" value="P:glycerol metabolic process"/>
    <property type="evidence" value="ECO:0007669"/>
    <property type="project" value="UniProtKB-KW"/>
</dbReference>
<dbReference type="SUPFAM" id="SSF51905">
    <property type="entry name" value="FAD/NAD(P)-binding domain"/>
    <property type="match status" value="1"/>
</dbReference>
<dbReference type="Pfam" id="PF01266">
    <property type="entry name" value="DAO"/>
    <property type="match status" value="1"/>
</dbReference>
<keyword evidence="4" id="KW-0319">Glycerol metabolism</keyword>
<dbReference type="GO" id="GO:0009331">
    <property type="term" value="C:glycerol-3-phosphate dehydrogenase (FAD) complex"/>
    <property type="evidence" value="ECO:0007669"/>
    <property type="project" value="UniProtKB-UniRule"/>
</dbReference>
<evidence type="ECO:0000313" key="10">
    <source>
        <dbReference type="EMBL" id="BCJ34824.1"/>
    </source>
</evidence>
<reference evidence="10 11" key="1">
    <citation type="submission" date="2020-08" db="EMBL/GenBank/DDBJ databases">
        <title>Whole genome shotgun sequence of Actinocatenispora thailandica NBRC 105041.</title>
        <authorList>
            <person name="Komaki H."/>
            <person name="Tamura T."/>
        </authorList>
    </citation>
    <scope>NUCLEOTIDE SEQUENCE [LARGE SCALE GENOMIC DNA]</scope>
    <source>
        <strain evidence="10 11">NBRC 105041</strain>
    </source>
</reference>
<feature type="domain" description="FAD dependent oxidoreductase" evidence="8">
    <location>
        <begin position="39"/>
        <end position="399"/>
    </location>
</feature>
<dbReference type="RefSeq" id="WP_203961496.1">
    <property type="nucleotide sequence ID" value="NZ_AP023355.1"/>
</dbReference>
<evidence type="ECO:0000313" key="11">
    <source>
        <dbReference type="Proteomes" id="UP000611640"/>
    </source>
</evidence>
<dbReference type="Gene3D" id="1.10.8.870">
    <property type="entry name" value="Alpha-glycerophosphate oxidase, cap domain"/>
    <property type="match status" value="1"/>
</dbReference>
<dbReference type="Proteomes" id="UP000611640">
    <property type="component" value="Chromosome"/>
</dbReference>
<dbReference type="InterPro" id="IPR036188">
    <property type="entry name" value="FAD/NAD-bd_sf"/>
</dbReference>
<comment type="cofactor">
    <cofactor evidence="1 7">
        <name>FAD</name>
        <dbReference type="ChEBI" id="CHEBI:57692"/>
    </cofactor>
</comment>
<proteinExistence type="inferred from homology"/>
<dbReference type="EC" id="1.1.5.3" evidence="7"/>
<comment type="similarity">
    <text evidence="2 7">Belongs to the FAD-dependent glycerol-3-phosphate dehydrogenase family.</text>
</comment>
<dbReference type="InterPro" id="IPR031656">
    <property type="entry name" value="DAO_C"/>
</dbReference>
<evidence type="ECO:0000256" key="2">
    <source>
        <dbReference type="ARBA" id="ARBA00007330"/>
    </source>
</evidence>
<dbReference type="PANTHER" id="PTHR11985:SF35">
    <property type="entry name" value="ANAEROBIC GLYCEROL-3-PHOSPHATE DEHYDROGENASE SUBUNIT A"/>
    <property type="match status" value="1"/>
</dbReference>
<dbReference type="InterPro" id="IPR006076">
    <property type="entry name" value="FAD-dep_OxRdtase"/>
</dbReference>
<evidence type="ECO:0000259" key="9">
    <source>
        <dbReference type="Pfam" id="PF16901"/>
    </source>
</evidence>
<accession>A0A7R7DN61</accession>
<dbReference type="PANTHER" id="PTHR11985">
    <property type="entry name" value="GLYCEROL-3-PHOSPHATE DEHYDROGENASE"/>
    <property type="match status" value="1"/>
</dbReference>
<dbReference type="KEGG" id="atl:Athai_23270"/>
<evidence type="ECO:0000256" key="4">
    <source>
        <dbReference type="ARBA" id="ARBA00022798"/>
    </source>
</evidence>
<evidence type="ECO:0000256" key="1">
    <source>
        <dbReference type="ARBA" id="ARBA00001974"/>
    </source>
</evidence>
<keyword evidence="3 7" id="KW-0285">Flavoprotein</keyword>
<keyword evidence="6 7" id="KW-0560">Oxidoreductase</keyword>
<dbReference type="Pfam" id="PF16901">
    <property type="entry name" value="DAO_C"/>
    <property type="match status" value="1"/>
</dbReference>
<evidence type="ECO:0000256" key="6">
    <source>
        <dbReference type="ARBA" id="ARBA00023002"/>
    </source>
</evidence>
<dbReference type="PROSITE" id="PS00978">
    <property type="entry name" value="FAD_G3PDH_2"/>
    <property type="match status" value="1"/>
</dbReference>
<dbReference type="PROSITE" id="PS00977">
    <property type="entry name" value="FAD_G3PDH_1"/>
    <property type="match status" value="1"/>
</dbReference>
<evidence type="ECO:0000256" key="5">
    <source>
        <dbReference type="ARBA" id="ARBA00022827"/>
    </source>
</evidence>
<evidence type="ECO:0000259" key="8">
    <source>
        <dbReference type="Pfam" id="PF01266"/>
    </source>
</evidence>
<dbReference type="Gene3D" id="3.50.50.60">
    <property type="entry name" value="FAD/NAD(P)-binding domain"/>
    <property type="match status" value="1"/>
</dbReference>
<gene>
    <name evidence="10" type="ORF">Athai_23270</name>
</gene>
<keyword evidence="11" id="KW-1185">Reference proteome</keyword>
<dbReference type="GO" id="GO:0046168">
    <property type="term" value="P:glycerol-3-phosphate catabolic process"/>
    <property type="evidence" value="ECO:0007669"/>
    <property type="project" value="TreeGrafter"/>
</dbReference>
<dbReference type="InterPro" id="IPR038299">
    <property type="entry name" value="DAO_C_sf"/>
</dbReference>
<feature type="domain" description="Alpha-glycerophosphate oxidase C-terminal" evidence="9">
    <location>
        <begin position="424"/>
        <end position="514"/>
    </location>
</feature>
<dbReference type="PRINTS" id="PR01001">
    <property type="entry name" value="FADG3PDH"/>
</dbReference>